<keyword evidence="3" id="KW-1185">Reference proteome</keyword>
<evidence type="ECO:0000256" key="1">
    <source>
        <dbReference type="SAM" id="MobiDB-lite"/>
    </source>
</evidence>
<protein>
    <submittedName>
        <fullName evidence="2">Uncharacterized protein</fullName>
    </submittedName>
</protein>
<reference evidence="2 3" key="1">
    <citation type="submission" date="2016-07" db="EMBL/GenBank/DDBJ databases">
        <title>Pervasive Adenine N6-methylation of Active Genes in Fungi.</title>
        <authorList>
            <consortium name="DOE Joint Genome Institute"/>
            <person name="Mondo S.J."/>
            <person name="Dannebaum R.O."/>
            <person name="Kuo R.C."/>
            <person name="Labutti K."/>
            <person name="Haridas S."/>
            <person name="Kuo A."/>
            <person name="Salamov A."/>
            <person name="Ahrendt S.R."/>
            <person name="Lipzen A."/>
            <person name="Sullivan W."/>
            <person name="Andreopoulos W.B."/>
            <person name="Clum A."/>
            <person name="Lindquist E."/>
            <person name="Daum C."/>
            <person name="Ramamoorthy G.K."/>
            <person name="Gryganskyi A."/>
            <person name="Culley D."/>
            <person name="Magnuson J.K."/>
            <person name="James T.Y."/>
            <person name="O'Malley M.A."/>
            <person name="Stajich J.E."/>
            <person name="Spatafora J.W."/>
            <person name="Visel A."/>
            <person name="Grigoriev I.V."/>
        </authorList>
    </citation>
    <scope>NUCLEOTIDE SEQUENCE [LARGE SCALE GENOMIC DNA]</scope>
    <source>
        <strain evidence="2 3">62-1032</strain>
    </source>
</reference>
<sequence>MTDDEDEDELDEDETGEEDEWTLRRGFPSSPESAGARRERKLKRNVLYELRDDYELKMWCEKAQARARGVEMDDDNDLAGWSVDRGDDLLSSVGAPRFTHDIQPWEVSKPYPALGFSTPKMKGKKKLDLIALGAELDRSPTKANLPLPPPPSATTTNNISAHTSMMHTLYFSHPSTDASPPLTDCSDDEYFEPGSLHGPAFFCPEDVLSEGFLPPRLPKALVNPHPAVPLGREMGVMREKVHKQLNEIAGVSSARG</sequence>
<name>A0A1Y2G462_9BASI</name>
<dbReference type="EMBL" id="MCGR01000001">
    <property type="protein sequence ID" value="ORY92731.1"/>
    <property type="molecule type" value="Genomic_DNA"/>
</dbReference>
<dbReference type="AlphaFoldDB" id="A0A1Y2G462"/>
<evidence type="ECO:0000313" key="3">
    <source>
        <dbReference type="Proteomes" id="UP000193467"/>
    </source>
</evidence>
<dbReference type="Proteomes" id="UP000193467">
    <property type="component" value="Unassembled WGS sequence"/>
</dbReference>
<evidence type="ECO:0000313" key="2">
    <source>
        <dbReference type="EMBL" id="ORY92731.1"/>
    </source>
</evidence>
<accession>A0A1Y2G462</accession>
<proteinExistence type="predicted"/>
<organism evidence="2 3">
    <name type="scientific">Leucosporidium creatinivorum</name>
    <dbReference type="NCBI Taxonomy" id="106004"/>
    <lineage>
        <taxon>Eukaryota</taxon>
        <taxon>Fungi</taxon>
        <taxon>Dikarya</taxon>
        <taxon>Basidiomycota</taxon>
        <taxon>Pucciniomycotina</taxon>
        <taxon>Microbotryomycetes</taxon>
        <taxon>Leucosporidiales</taxon>
        <taxon>Leucosporidium</taxon>
    </lineage>
</organism>
<comment type="caution">
    <text evidence="2">The sequence shown here is derived from an EMBL/GenBank/DDBJ whole genome shotgun (WGS) entry which is preliminary data.</text>
</comment>
<feature type="compositionally biased region" description="Acidic residues" evidence="1">
    <location>
        <begin position="1"/>
        <end position="20"/>
    </location>
</feature>
<feature type="region of interest" description="Disordered" evidence="1">
    <location>
        <begin position="1"/>
        <end position="39"/>
    </location>
</feature>
<dbReference type="InParanoid" id="A0A1Y2G462"/>
<gene>
    <name evidence="2" type="ORF">BCR35DRAFT_7159</name>
</gene>